<sequence>MNKILRIEQEEFEKASEMSWEDMTGNSRRKEIKNMLQEEIKSMKKERKDRNADYYLELSYEGISEELKLKWEKNKRAENLKNEIDNLTEKIEENFERIGKLYDMIQLLLSRELAPYFLDIYI</sequence>
<dbReference type="AlphaFoldDB" id="A0A2Z6RGS4"/>
<keyword evidence="1" id="KW-0175">Coiled coil</keyword>
<reference evidence="2 3" key="1">
    <citation type="submission" date="2017-11" db="EMBL/GenBank/DDBJ databases">
        <title>The genome of Rhizophagus clarus HR1 reveals common genetic basis of auxotrophy among arbuscular mycorrhizal fungi.</title>
        <authorList>
            <person name="Kobayashi Y."/>
        </authorList>
    </citation>
    <scope>NUCLEOTIDE SEQUENCE [LARGE SCALE GENOMIC DNA]</scope>
    <source>
        <strain evidence="2 3">HR1</strain>
    </source>
</reference>
<feature type="coiled-coil region" evidence="1">
    <location>
        <begin position="26"/>
        <end position="97"/>
    </location>
</feature>
<evidence type="ECO:0000313" key="2">
    <source>
        <dbReference type="EMBL" id="GBC00263.1"/>
    </source>
</evidence>
<proteinExistence type="predicted"/>
<keyword evidence="3" id="KW-1185">Reference proteome</keyword>
<gene>
    <name evidence="2" type="ORF">RclHR1_00380031</name>
</gene>
<accession>A0A2Z6RGS4</accession>
<evidence type="ECO:0000256" key="1">
    <source>
        <dbReference type="SAM" id="Coils"/>
    </source>
</evidence>
<name>A0A2Z6RGS4_9GLOM</name>
<dbReference type="Proteomes" id="UP000247702">
    <property type="component" value="Unassembled WGS sequence"/>
</dbReference>
<evidence type="ECO:0000313" key="3">
    <source>
        <dbReference type="Proteomes" id="UP000247702"/>
    </source>
</evidence>
<organism evidence="2 3">
    <name type="scientific">Rhizophagus clarus</name>
    <dbReference type="NCBI Taxonomy" id="94130"/>
    <lineage>
        <taxon>Eukaryota</taxon>
        <taxon>Fungi</taxon>
        <taxon>Fungi incertae sedis</taxon>
        <taxon>Mucoromycota</taxon>
        <taxon>Glomeromycotina</taxon>
        <taxon>Glomeromycetes</taxon>
        <taxon>Glomerales</taxon>
        <taxon>Glomeraceae</taxon>
        <taxon>Rhizophagus</taxon>
    </lineage>
</organism>
<protein>
    <submittedName>
        <fullName evidence="2">Uncharacterized protein</fullName>
    </submittedName>
</protein>
<comment type="caution">
    <text evidence="2">The sequence shown here is derived from an EMBL/GenBank/DDBJ whole genome shotgun (WGS) entry which is preliminary data.</text>
</comment>
<dbReference type="EMBL" id="BEXD01003112">
    <property type="protein sequence ID" value="GBC00263.1"/>
    <property type="molecule type" value="Genomic_DNA"/>
</dbReference>